<dbReference type="PANTHER" id="PTHR30627:SF24">
    <property type="entry name" value="PENICILLIN-BINDING PROTEIN 4B"/>
    <property type="match status" value="1"/>
</dbReference>
<dbReference type="RefSeq" id="WP_244803442.1">
    <property type="nucleotide sequence ID" value="NZ_JALIEA010000010.1"/>
</dbReference>
<reference evidence="4" key="1">
    <citation type="submission" date="2022-04" db="EMBL/GenBank/DDBJ databases">
        <title>Corynebacterium kalidii LD5P10.</title>
        <authorList>
            <person name="Sun J.Q."/>
        </authorList>
    </citation>
    <scope>NUCLEOTIDE SEQUENCE</scope>
    <source>
        <strain evidence="4">LD5P10</strain>
    </source>
</reference>
<dbReference type="Gene3D" id="3.90.1310.10">
    <property type="entry name" value="Penicillin-binding protein 2a (Domain 2)"/>
    <property type="match status" value="1"/>
</dbReference>
<dbReference type="EMBL" id="JALIEA010000010">
    <property type="protein sequence ID" value="MCJ7857702.1"/>
    <property type="molecule type" value="Genomic_DNA"/>
</dbReference>
<dbReference type="GO" id="GO:0005886">
    <property type="term" value="C:plasma membrane"/>
    <property type="evidence" value="ECO:0007669"/>
    <property type="project" value="TreeGrafter"/>
</dbReference>
<organism evidence="4 5">
    <name type="scientific">Corynebacterium kalidii</name>
    <dbReference type="NCBI Taxonomy" id="2931982"/>
    <lineage>
        <taxon>Bacteria</taxon>
        <taxon>Bacillati</taxon>
        <taxon>Actinomycetota</taxon>
        <taxon>Actinomycetes</taxon>
        <taxon>Mycobacteriales</taxon>
        <taxon>Corynebacteriaceae</taxon>
        <taxon>Corynebacterium</taxon>
    </lineage>
</organism>
<dbReference type="GO" id="GO:0008658">
    <property type="term" value="F:penicillin binding"/>
    <property type="evidence" value="ECO:0007669"/>
    <property type="project" value="InterPro"/>
</dbReference>
<dbReference type="Pfam" id="PF00905">
    <property type="entry name" value="Transpeptidase"/>
    <property type="match status" value="1"/>
</dbReference>
<dbReference type="InterPro" id="IPR001460">
    <property type="entry name" value="PCN-bd_Tpept"/>
</dbReference>
<evidence type="ECO:0000313" key="5">
    <source>
        <dbReference type="Proteomes" id="UP001139207"/>
    </source>
</evidence>
<dbReference type="PANTHER" id="PTHR30627">
    <property type="entry name" value="PEPTIDOGLYCAN D,D-TRANSPEPTIDASE"/>
    <property type="match status" value="1"/>
</dbReference>
<comment type="caution">
    <text evidence="4">The sequence shown here is derived from an EMBL/GenBank/DDBJ whole genome shotgun (WGS) entry which is preliminary data.</text>
</comment>
<protein>
    <submittedName>
        <fullName evidence="4">Penicillin-binding protein 2</fullName>
    </submittedName>
</protein>
<dbReference type="Proteomes" id="UP001139207">
    <property type="component" value="Unassembled WGS sequence"/>
</dbReference>
<sequence length="484" mass="50647">MNRSIRNVTVFTFILVVILLVNLTWIQGFQTSRYAENALNSRQYYEMKSIPRGQISAGGQVLAESLEGEDGLYTRNYPTTPASYGAVLGYLSDRYGASGVEASQNSILDGTDDSLFATRAWDTLTGKERRGANVELTLQPNVQQVAYDQLSSRGYQGSVVAIRPSTGEVLAMASTPSFDPSVVSSTDADTADAAFQELQASPDAPLLNRATQQTQPPGSTFKLITTAAALAAGDTADTMVNGESEITLPDTVTTLENYDGVSCGGPQVPLRTAFSKSCNTSFVDLVNRHGEESFRATAEGFGIGAEDDEDFGLPIQNSTIGDIPDAAALSQSAIGQRDVALTPLQNAVIAATIANDGVRMKPHLIKQVTGADLNVIKETRPKEAGRAIDSGVAAQLTELMQGAEQYAGGSSGIASKTGTAEHGEDSRNSNPHAWYVAFGPAEDADVAVAVLVENGGDAGQAATGGSVAAPIGRAVIDAALQEAQ</sequence>
<evidence type="ECO:0000313" key="4">
    <source>
        <dbReference type="EMBL" id="MCJ7857702.1"/>
    </source>
</evidence>
<dbReference type="SUPFAM" id="SSF56601">
    <property type="entry name" value="beta-lactamase/transpeptidase-like"/>
    <property type="match status" value="1"/>
</dbReference>
<dbReference type="GO" id="GO:0071972">
    <property type="term" value="F:peptidoglycan L,D-transpeptidase activity"/>
    <property type="evidence" value="ECO:0007669"/>
    <property type="project" value="TreeGrafter"/>
</dbReference>
<dbReference type="AlphaFoldDB" id="A0A9X1WJW4"/>
<dbReference type="InterPro" id="IPR054120">
    <property type="entry name" value="PBPA_dimer"/>
</dbReference>
<dbReference type="InterPro" id="IPR012338">
    <property type="entry name" value="Beta-lactam/transpept-like"/>
</dbReference>
<dbReference type="Gene3D" id="3.40.710.10">
    <property type="entry name" value="DD-peptidase/beta-lactamase superfamily"/>
    <property type="match status" value="1"/>
</dbReference>
<feature type="region of interest" description="Disordered" evidence="1">
    <location>
        <begin position="407"/>
        <end position="428"/>
    </location>
</feature>
<name>A0A9X1WJW4_9CORY</name>
<dbReference type="GO" id="GO:0071555">
    <property type="term" value="P:cell wall organization"/>
    <property type="evidence" value="ECO:0007669"/>
    <property type="project" value="TreeGrafter"/>
</dbReference>
<feature type="domain" description="Penicillin binding protein A dimerisation" evidence="3">
    <location>
        <begin position="52"/>
        <end position="134"/>
    </location>
</feature>
<evidence type="ECO:0000259" key="2">
    <source>
        <dbReference type="Pfam" id="PF00905"/>
    </source>
</evidence>
<accession>A0A9X1WJW4</accession>
<gene>
    <name evidence="4" type="ORF">MUN33_03085</name>
</gene>
<feature type="domain" description="Penicillin-binding protein transpeptidase" evidence="2">
    <location>
        <begin position="157"/>
        <end position="476"/>
    </location>
</feature>
<proteinExistence type="predicted"/>
<keyword evidence="5" id="KW-1185">Reference proteome</keyword>
<evidence type="ECO:0000256" key="1">
    <source>
        <dbReference type="SAM" id="MobiDB-lite"/>
    </source>
</evidence>
<evidence type="ECO:0000259" key="3">
    <source>
        <dbReference type="Pfam" id="PF21922"/>
    </source>
</evidence>
<dbReference type="Pfam" id="PF21922">
    <property type="entry name" value="PBP_dimer_2"/>
    <property type="match status" value="1"/>
</dbReference>
<dbReference type="InterPro" id="IPR050515">
    <property type="entry name" value="Beta-lactam/transpept"/>
</dbReference>